<evidence type="ECO:0000259" key="5">
    <source>
        <dbReference type="Pfam" id="PF00881"/>
    </source>
</evidence>
<dbReference type="GO" id="GO:0016491">
    <property type="term" value="F:oxidoreductase activity"/>
    <property type="evidence" value="ECO:0007669"/>
    <property type="project" value="UniProtKB-KW"/>
</dbReference>
<feature type="domain" description="Nitroreductase" evidence="5">
    <location>
        <begin position="61"/>
        <end position="235"/>
    </location>
</feature>
<keyword evidence="2" id="KW-0288">FMN</keyword>
<evidence type="ECO:0000313" key="7">
    <source>
        <dbReference type="Proteomes" id="UP000886800"/>
    </source>
</evidence>
<proteinExistence type="predicted"/>
<keyword evidence="1" id="KW-0285">Flavoprotein</keyword>
<feature type="signal peptide" evidence="4">
    <location>
        <begin position="1"/>
        <end position="28"/>
    </location>
</feature>
<dbReference type="PANTHER" id="PTHR23026:SF90">
    <property type="entry name" value="IODOTYROSINE DEIODINASE 1"/>
    <property type="match status" value="1"/>
</dbReference>
<dbReference type="InterPro" id="IPR050627">
    <property type="entry name" value="Nitroreductase/BluB"/>
</dbReference>
<protein>
    <submittedName>
        <fullName evidence="6">Nitroreductase family protein</fullName>
    </submittedName>
</protein>
<dbReference type="Pfam" id="PF00881">
    <property type="entry name" value="Nitroreductase"/>
    <property type="match status" value="1"/>
</dbReference>
<dbReference type="InterPro" id="IPR029479">
    <property type="entry name" value="Nitroreductase"/>
</dbReference>
<evidence type="ECO:0000256" key="4">
    <source>
        <dbReference type="SAM" id="SignalP"/>
    </source>
</evidence>
<reference evidence="6" key="2">
    <citation type="submission" date="2021-04" db="EMBL/GenBank/DDBJ databases">
        <authorList>
            <person name="Gilroy R."/>
        </authorList>
    </citation>
    <scope>NUCLEOTIDE SEQUENCE</scope>
    <source>
        <strain evidence="6">CHK188-5543</strain>
    </source>
</reference>
<name>A0A9D1WT07_9FIRM</name>
<evidence type="ECO:0000256" key="3">
    <source>
        <dbReference type="ARBA" id="ARBA00023002"/>
    </source>
</evidence>
<dbReference type="AlphaFoldDB" id="A0A9D1WT07"/>
<evidence type="ECO:0000256" key="1">
    <source>
        <dbReference type="ARBA" id="ARBA00022630"/>
    </source>
</evidence>
<dbReference type="PANTHER" id="PTHR23026">
    <property type="entry name" value="NADPH NITROREDUCTASE"/>
    <property type="match status" value="1"/>
</dbReference>
<reference evidence="6" key="1">
    <citation type="journal article" date="2021" name="PeerJ">
        <title>Extensive microbial diversity within the chicken gut microbiome revealed by metagenomics and culture.</title>
        <authorList>
            <person name="Gilroy R."/>
            <person name="Ravi A."/>
            <person name="Getino M."/>
            <person name="Pursley I."/>
            <person name="Horton D.L."/>
            <person name="Alikhan N.F."/>
            <person name="Baker D."/>
            <person name="Gharbi K."/>
            <person name="Hall N."/>
            <person name="Watson M."/>
            <person name="Adriaenssens E.M."/>
            <person name="Foster-Nyarko E."/>
            <person name="Jarju S."/>
            <person name="Secka A."/>
            <person name="Antonio M."/>
            <person name="Oren A."/>
            <person name="Chaudhuri R.R."/>
            <person name="La Ragione R."/>
            <person name="Hildebrand F."/>
            <person name="Pallen M.J."/>
        </authorList>
    </citation>
    <scope>NUCLEOTIDE SEQUENCE</scope>
    <source>
        <strain evidence="6">CHK188-5543</strain>
    </source>
</reference>
<gene>
    <name evidence="6" type="ORF">H9736_08645</name>
</gene>
<accession>A0A9D1WT07</accession>
<dbReference type="InterPro" id="IPR000415">
    <property type="entry name" value="Nitroreductase-like"/>
</dbReference>
<keyword evidence="3" id="KW-0560">Oxidoreductase</keyword>
<sequence>MVKTKYVPLIAVISAICLSCGCSQTASPAGDALGQTASSMAQTAETTEDTGAVELVSNIATTQYFTDEPVDSDDMETILMAGINTPSAMNQQPWHFSVITDTAVLQQISEEMHSGMDFGAPPDGAEMPADAELPEGFGMAEGGSPAGGEEAAVGNVSKAGIADAPLVIAISCKEGSELDAGLACQNMSVTAQLLGYGTKIISSPTIAVNGEKQADYRTLLGIPEEQTAVAFLLIGMEDTSIEETVEGYAGASARNPLEEMVTYVAG</sequence>
<organism evidence="6 7">
    <name type="scientific">Candidatus Anaerotruncus excrementipullorum</name>
    <dbReference type="NCBI Taxonomy" id="2838465"/>
    <lineage>
        <taxon>Bacteria</taxon>
        <taxon>Bacillati</taxon>
        <taxon>Bacillota</taxon>
        <taxon>Clostridia</taxon>
        <taxon>Eubacteriales</taxon>
        <taxon>Oscillospiraceae</taxon>
        <taxon>Anaerotruncus</taxon>
    </lineage>
</organism>
<evidence type="ECO:0000313" key="6">
    <source>
        <dbReference type="EMBL" id="HIX66301.1"/>
    </source>
</evidence>
<dbReference type="PROSITE" id="PS51257">
    <property type="entry name" value="PROKAR_LIPOPROTEIN"/>
    <property type="match status" value="1"/>
</dbReference>
<dbReference type="Gene3D" id="3.40.109.10">
    <property type="entry name" value="NADH Oxidase"/>
    <property type="match status" value="1"/>
</dbReference>
<dbReference type="EMBL" id="DXES01000181">
    <property type="protein sequence ID" value="HIX66301.1"/>
    <property type="molecule type" value="Genomic_DNA"/>
</dbReference>
<dbReference type="SUPFAM" id="SSF55469">
    <property type="entry name" value="FMN-dependent nitroreductase-like"/>
    <property type="match status" value="1"/>
</dbReference>
<dbReference type="Proteomes" id="UP000886800">
    <property type="component" value="Unassembled WGS sequence"/>
</dbReference>
<keyword evidence="4" id="KW-0732">Signal</keyword>
<evidence type="ECO:0000256" key="2">
    <source>
        <dbReference type="ARBA" id="ARBA00022643"/>
    </source>
</evidence>
<feature type="chain" id="PRO_5039072672" evidence="4">
    <location>
        <begin position="29"/>
        <end position="266"/>
    </location>
</feature>
<comment type="caution">
    <text evidence="6">The sequence shown here is derived from an EMBL/GenBank/DDBJ whole genome shotgun (WGS) entry which is preliminary data.</text>
</comment>